<keyword evidence="3" id="KW-1185">Reference proteome</keyword>
<evidence type="ECO:0000313" key="2">
    <source>
        <dbReference type="EMBL" id="MCV7230306.1"/>
    </source>
</evidence>
<accession>A0ABT3CLN0</accession>
<protein>
    <submittedName>
        <fullName evidence="2">DUF3093 domain-containing protein</fullName>
    </submittedName>
</protein>
<evidence type="ECO:0000313" key="3">
    <source>
        <dbReference type="Proteomes" id="UP001526201"/>
    </source>
</evidence>
<sequence>MPDRDRGTETGTPVASDDVPELLFVEKGASWIWVLAGPAAALAMLLIQITSHVGVQVIVPLAFLVLVSGFVTLQVKAARIHTSVELTRDYLREGTETIRVDEINKIYPAPQTSSGPGSYFERKYLGSVDEEEKKELEKWQSAHALGELTGVPRGRTGIGLRLDRGRTVQAWARNHAELRAVLTRLLEERGVAKAGGQ</sequence>
<feature type="transmembrane region" description="Helical" evidence="1">
    <location>
        <begin position="31"/>
        <end position="49"/>
    </location>
</feature>
<gene>
    <name evidence="2" type="ORF">H7J73_30285</name>
</gene>
<keyword evidence="1" id="KW-1133">Transmembrane helix</keyword>
<keyword evidence="1" id="KW-0812">Transmembrane</keyword>
<evidence type="ECO:0000256" key="1">
    <source>
        <dbReference type="SAM" id="Phobius"/>
    </source>
</evidence>
<comment type="caution">
    <text evidence="2">The sequence shown here is derived from an EMBL/GenBank/DDBJ whole genome shotgun (WGS) entry which is preliminary data.</text>
</comment>
<feature type="transmembrane region" description="Helical" evidence="1">
    <location>
        <begin position="55"/>
        <end position="73"/>
    </location>
</feature>
<dbReference type="EMBL" id="JACKTY010000049">
    <property type="protein sequence ID" value="MCV7230306.1"/>
    <property type="molecule type" value="Genomic_DNA"/>
</dbReference>
<dbReference type="RefSeq" id="WP_264071569.1">
    <property type="nucleotide sequence ID" value="NZ_JACKTY010000049.1"/>
</dbReference>
<proteinExistence type="predicted"/>
<keyword evidence="1" id="KW-0472">Membrane</keyword>
<reference evidence="2 3" key="1">
    <citation type="journal article" date="2022" name="BMC Genomics">
        <title>Comparative genome analysis of mycobacteria focusing on tRNA and non-coding RNA.</title>
        <authorList>
            <person name="Behra P.R.K."/>
            <person name="Pettersson B.M.F."/>
            <person name="Ramesh M."/>
            <person name="Das S."/>
            <person name="Dasgupta S."/>
            <person name="Kirsebom L.A."/>
        </authorList>
    </citation>
    <scope>NUCLEOTIDE SEQUENCE [LARGE SCALE GENOMIC DNA]</scope>
    <source>
        <strain evidence="2 3">DSM 44078</strain>
    </source>
</reference>
<organism evidence="2 3">
    <name type="scientific">Mycolicibacterium komossense</name>
    <dbReference type="NCBI Taxonomy" id="1779"/>
    <lineage>
        <taxon>Bacteria</taxon>
        <taxon>Bacillati</taxon>
        <taxon>Actinomycetota</taxon>
        <taxon>Actinomycetes</taxon>
        <taxon>Mycobacteriales</taxon>
        <taxon>Mycobacteriaceae</taxon>
        <taxon>Mycolicibacterium</taxon>
    </lineage>
</organism>
<dbReference type="Proteomes" id="UP001526201">
    <property type="component" value="Unassembled WGS sequence"/>
</dbReference>
<name>A0ABT3CLN0_9MYCO</name>